<name>A0A6V8M183_9BACT</name>
<dbReference type="InterPro" id="IPR029016">
    <property type="entry name" value="GAF-like_dom_sf"/>
</dbReference>
<dbReference type="SUPFAM" id="SSF55781">
    <property type="entry name" value="GAF domain-like"/>
    <property type="match status" value="1"/>
</dbReference>
<dbReference type="InterPro" id="IPR003018">
    <property type="entry name" value="GAF"/>
</dbReference>
<dbReference type="Gene3D" id="3.30.565.10">
    <property type="entry name" value="Histidine kinase-like ATPase, C-terminal domain"/>
    <property type="match status" value="1"/>
</dbReference>
<feature type="domain" description="PAS" evidence="10">
    <location>
        <begin position="190"/>
        <end position="251"/>
    </location>
</feature>
<dbReference type="InterPro" id="IPR036890">
    <property type="entry name" value="HATPase_C_sf"/>
</dbReference>
<dbReference type="CDD" id="cd00130">
    <property type="entry name" value="PAS"/>
    <property type="match status" value="2"/>
</dbReference>
<keyword evidence="3" id="KW-0597">Phosphoprotein</keyword>
<dbReference type="Proteomes" id="UP000494245">
    <property type="component" value="Unassembled WGS sequence"/>
</dbReference>
<dbReference type="InterPro" id="IPR004358">
    <property type="entry name" value="Sig_transdc_His_kin-like_C"/>
</dbReference>
<dbReference type="PROSITE" id="PS50109">
    <property type="entry name" value="HIS_KIN"/>
    <property type="match status" value="1"/>
</dbReference>
<dbReference type="GO" id="GO:0006355">
    <property type="term" value="P:regulation of DNA-templated transcription"/>
    <property type="evidence" value="ECO:0007669"/>
    <property type="project" value="InterPro"/>
</dbReference>
<evidence type="ECO:0000259" key="11">
    <source>
        <dbReference type="PROSITE" id="PS50113"/>
    </source>
</evidence>
<organism evidence="12 13">
    <name type="scientific">Fundidesulfovibrio magnetotacticus</name>
    <dbReference type="NCBI Taxonomy" id="2730080"/>
    <lineage>
        <taxon>Bacteria</taxon>
        <taxon>Pseudomonadati</taxon>
        <taxon>Thermodesulfobacteriota</taxon>
        <taxon>Desulfovibrionia</taxon>
        <taxon>Desulfovibrionales</taxon>
        <taxon>Desulfovibrionaceae</taxon>
        <taxon>Fundidesulfovibrio</taxon>
    </lineage>
</organism>
<comment type="caution">
    <text evidence="12">The sequence shown here is derived from an EMBL/GenBank/DDBJ whole genome shotgun (WGS) entry which is preliminary data.</text>
</comment>
<feature type="domain" description="PAS" evidence="10">
    <location>
        <begin position="306"/>
        <end position="351"/>
    </location>
</feature>
<reference evidence="12 13" key="1">
    <citation type="submission" date="2020-04" db="EMBL/GenBank/DDBJ databases">
        <authorList>
            <consortium name="Desulfovibrio sp. FSS-1 genome sequencing consortium"/>
            <person name="Shimoshige H."/>
            <person name="Kobayashi H."/>
            <person name="Maekawa T."/>
        </authorList>
    </citation>
    <scope>NUCLEOTIDE SEQUENCE [LARGE SCALE GENOMIC DNA]</scope>
    <source>
        <strain evidence="12 13">SIID29052-01</strain>
    </source>
</reference>
<dbReference type="SMART" id="SM00091">
    <property type="entry name" value="PAS"/>
    <property type="match status" value="2"/>
</dbReference>
<dbReference type="SUPFAM" id="SSF55874">
    <property type="entry name" value="ATPase domain of HSP90 chaperone/DNA topoisomerase II/histidine kinase"/>
    <property type="match status" value="1"/>
</dbReference>
<dbReference type="Pfam" id="PF13185">
    <property type="entry name" value="GAF_2"/>
    <property type="match status" value="1"/>
</dbReference>
<dbReference type="PANTHER" id="PTHR43065">
    <property type="entry name" value="SENSOR HISTIDINE KINASE"/>
    <property type="match status" value="1"/>
</dbReference>
<keyword evidence="5" id="KW-0547">Nucleotide-binding</keyword>
<dbReference type="GO" id="GO:0004673">
    <property type="term" value="F:protein histidine kinase activity"/>
    <property type="evidence" value="ECO:0007669"/>
    <property type="project" value="UniProtKB-EC"/>
</dbReference>
<keyword evidence="6 12" id="KW-0418">Kinase</keyword>
<evidence type="ECO:0000313" key="13">
    <source>
        <dbReference type="Proteomes" id="UP000494245"/>
    </source>
</evidence>
<reference evidence="12 13" key="2">
    <citation type="submission" date="2020-05" db="EMBL/GenBank/DDBJ databases">
        <title>Draft genome sequence of Desulfovibrio sp. strainFSS-1.</title>
        <authorList>
            <person name="Shimoshige H."/>
            <person name="Kobayashi H."/>
            <person name="Maekawa T."/>
        </authorList>
    </citation>
    <scope>NUCLEOTIDE SEQUENCE [LARGE SCALE GENOMIC DNA]</scope>
    <source>
        <strain evidence="12 13">SIID29052-01</strain>
    </source>
</reference>
<proteinExistence type="predicted"/>
<dbReference type="Pfam" id="PF00989">
    <property type="entry name" value="PAS"/>
    <property type="match status" value="1"/>
</dbReference>
<dbReference type="SMART" id="SM00065">
    <property type="entry name" value="GAF"/>
    <property type="match status" value="1"/>
</dbReference>
<dbReference type="PANTHER" id="PTHR43065:SF46">
    <property type="entry name" value="C4-DICARBOXYLATE TRANSPORT SENSOR PROTEIN DCTB"/>
    <property type="match status" value="1"/>
</dbReference>
<dbReference type="Gene3D" id="3.30.450.20">
    <property type="entry name" value="PAS domain"/>
    <property type="match status" value="2"/>
</dbReference>
<dbReference type="PROSITE" id="PS50112">
    <property type="entry name" value="PAS"/>
    <property type="match status" value="2"/>
</dbReference>
<dbReference type="EC" id="2.7.13.3" evidence="2"/>
<keyword evidence="13" id="KW-1185">Reference proteome</keyword>
<dbReference type="Pfam" id="PF13426">
    <property type="entry name" value="PAS_9"/>
    <property type="match status" value="1"/>
</dbReference>
<dbReference type="InterPro" id="IPR000700">
    <property type="entry name" value="PAS-assoc_C"/>
</dbReference>
<dbReference type="EMBL" id="BLTE01000028">
    <property type="protein sequence ID" value="GFK95989.1"/>
    <property type="molecule type" value="Genomic_DNA"/>
</dbReference>
<evidence type="ECO:0000256" key="4">
    <source>
        <dbReference type="ARBA" id="ARBA00022679"/>
    </source>
</evidence>
<dbReference type="InterPro" id="IPR005467">
    <property type="entry name" value="His_kinase_dom"/>
</dbReference>
<feature type="domain" description="Histidine kinase" evidence="9">
    <location>
        <begin position="442"/>
        <end position="675"/>
    </location>
</feature>
<dbReference type="SMART" id="SM00387">
    <property type="entry name" value="HATPase_c"/>
    <property type="match status" value="1"/>
</dbReference>
<accession>A0A6V8M183</accession>
<keyword evidence="4 12" id="KW-0808">Transferase</keyword>
<dbReference type="SUPFAM" id="SSF55785">
    <property type="entry name" value="PYP-like sensor domain (PAS domain)"/>
    <property type="match status" value="2"/>
</dbReference>
<dbReference type="NCBIfam" id="TIGR00229">
    <property type="entry name" value="sensory_box"/>
    <property type="match status" value="2"/>
</dbReference>
<feature type="domain" description="PAC" evidence="11">
    <location>
        <begin position="251"/>
        <end position="305"/>
    </location>
</feature>
<dbReference type="AlphaFoldDB" id="A0A6V8M183"/>
<evidence type="ECO:0000256" key="2">
    <source>
        <dbReference type="ARBA" id="ARBA00012438"/>
    </source>
</evidence>
<dbReference type="InterPro" id="IPR000014">
    <property type="entry name" value="PAS"/>
</dbReference>
<dbReference type="PRINTS" id="PR00344">
    <property type="entry name" value="BCTRLSENSOR"/>
</dbReference>
<dbReference type="Gene3D" id="3.30.450.40">
    <property type="match status" value="1"/>
</dbReference>
<evidence type="ECO:0000256" key="8">
    <source>
        <dbReference type="ARBA" id="ARBA00023012"/>
    </source>
</evidence>
<evidence type="ECO:0000259" key="9">
    <source>
        <dbReference type="PROSITE" id="PS50109"/>
    </source>
</evidence>
<evidence type="ECO:0000313" key="12">
    <source>
        <dbReference type="EMBL" id="GFK95989.1"/>
    </source>
</evidence>
<sequence>MAGHSSTADASWSPASQARRTLEALIRLFRLSEADLGQLLDQALAETLAITKSAVGYIYFYDEGTRLFTLHAWSDSVMAACSITEKQTTYELDKTGLWGEAVRRRAPVLVNDFQAPDPCKKGYPEGHVPLRNFLTIPVFHADAVTAVIGVGNKHGDYVPDDVTNLELIARGVWSMVLRRQAEEEARAGRELRRLQRILDATPAPLYHSDPQGLVSGCNNAFAAFFGLAKPDAAGKTLPDLLGIDPALLPEEDADPAEFPVQAQGKTRHVLFRRSSYKNRRGQRLGSIGVLTDITLRKRMESELAERENTFREILRGIRAGILVVDPRERTVLDANDIALGIVGLPRDLLLGSPCTALRWIRQSDNAPADCCPMDGPEIINEEYRIERPDGTTLPVSRTVVPAVRSGQTLHYEILFDVGERKALERQLALAQRLESLGGLASGIAHEINTPIQYIGDNLTFLEGAFTDLGDRLAGQERDEDLDFLLEEIPNALSQSREGVARVAGIVGAMKRFSHAGGEEMGLLDLPKAIENATVISRNEWKYHAEITLDLDPELRYIPCRPGDFNQVLLNLLVNASHAITDKYRDTGEKGRITVTTRNEDGWMTLSVLDTGCGIPAANIHRVYDPFFTTKEVGKGTGQGLALCHDIVVKKHGGSITVDSQPGQWTRFTVRLPLDKTPENDP</sequence>
<evidence type="ECO:0000256" key="3">
    <source>
        <dbReference type="ARBA" id="ARBA00022553"/>
    </source>
</evidence>
<dbReference type="GO" id="GO:0005524">
    <property type="term" value="F:ATP binding"/>
    <property type="evidence" value="ECO:0007669"/>
    <property type="project" value="UniProtKB-KW"/>
</dbReference>
<dbReference type="Gene3D" id="1.10.287.130">
    <property type="match status" value="1"/>
</dbReference>
<dbReference type="InterPro" id="IPR013767">
    <property type="entry name" value="PAS_fold"/>
</dbReference>
<evidence type="ECO:0000259" key="10">
    <source>
        <dbReference type="PROSITE" id="PS50112"/>
    </source>
</evidence>
<dbReference type="InterPro" id="IPR003594">
    <property type="entry name" value="HATPase_dom"/>
</dbReference>
<dbReference type="RefSeq" id="WP_173087126.1">
    <property type="nucleotide sequence ID" value="NZ_BLTE01000028.1"/>
</dbReference>
<dbReference type="InterPro" id="IPR035965">
    <property type="entry name" value="PAS-like_dom_sf"/>
</dbReference>
<evidence type="ECO:0000256" key="1">
    <source>
        <dbReference type="ARBA" id="ARBA00000085"/>
    </source>
</evidence>
<evidence type="ECO:0000256" key="7">
    <source>
        <dbReference type="ARBA" id="ARBA00022840"/>
    </source>
</evidence>
<keyword evidence="7" id="KW-0067">ATP-binding</keyword>
<dbReference type="Pfam" id="PF02518">
    <property type="entry name" value="HATPase_c"/>
    <property type="match status" value="1"/>
</dbReference>
<evidence type="ECO:0000256" key="6">
    <source>
        <dbReference type="ARBA" id="ARBA00022777"/>
    </source>
</evidence>
<dbReference type="PROSITE" id="PS50113">
    <property type="entry name" value="PAC"/>
    <property type="match status" value="1"/>
</dbReference>
<evidence type="ECO:0000256" key="5">
    <source>
        <dbReference type="ARBA" id="ARBA00022741"/>
    </source>
</evidence>
<comment type="catalytic activity">
    <reaction evidence="1">
        <text>ATP + protein L-histidine = ADP + protein N-phospho-L-histidine.</text>
        <dbReference type="EC" id="2.7.13.3"/>
    </reaction>
</comment>
<gene>
    <name evidence="12" type="primary">kinE_16</name>
    <name evidence="12" type="ORF">NNJEOMEG_03863</name>
</gene>
<dbReference type="GO" id="GO:0000160">
    <property type="term" value="P:phosphorelay signal transduction system"/>
    <property type="evidence" value="ECO:0007669"/>
    <property type="project" value="UniProtKB-KW"/>
</dbReference>
<keyword evidence="8" id="KW-0902">Two-component regulatory system</keyword>
<protein>
    <recommendedName>
        <fullName evidence="2">histidine kinase</fullName>
        <ecNumber evidence="2">2.7.13.3</ecNumber>
    </recommendedName>
</protein>